<dbReference type="STRING" id="206506.AAV32_05080"/>
<sequence length="120" mass="12944">MTESAIGTAASLLIAFLLVAGGLLALIGSIGLLRLRNFYQRLHAPTLGNTLGCGCILVASILYFSLAEGRIAFHEVLITLFIVMTAPLSAMLLSKVALYRDGREARLRQPEQSEPTREAD</sequence>
<organism evidence="2 4">
    <name type="scientific">Kerstersia gyiorum</name>
    <dbReference type="NCBI Taxonomy" id="206506"/>
    <lineage>
        <taxon>Bacteria</taxon>
        <taxon>Pseudomonadati</taxon>
        <taxon>Pseudomonadota</taxon>
        <taxon>Betaproteobacteria</taxon>
        <taxon>Burkholderiales</taxon>
        <taxon>Alcaligenaceae</taxon>
        <taxon>Kerstersia</taxon>
    </lineage>
</organism>
<dbReference type="RefSeq" id="WP_068368400.1">
    <property type="nucleotide sequence ID" value="NZ_CBCSEB010000001.1"/>
</dbReference>
<evidence type="ECO:0000313" key="4">
    <source>
        <dbReference type="Proteomes" id="UP000078084"/>
    </source>
</evidence>
<dbReference type="GO" id="GO:0015385">
    <property type="term" value="F:sodium:proton antiporter activity"/>
    <property type="evidence" value="ECO:0007669"/>
    <property type="project" value="TreeGrafter"/>
</dbReference>
<feature type="transmembrane region" description="Helical" evidence="1">
    <location>
        <begin position="12"/>
        <end position="35"/>
    </location>
</feature>
<dbReference type="EMBL" id="SGWZ01000002">
    <property type="protein sequence ID" value="RZS70204.1"/>
    <property type="molecule type" value="Genomic_DNA"/>
</dbReference>
<dbReference type="NCBIfam" id="TIGR01300">
    <property type="entry name" value="CPA3_mnhG_phaG"/>
    <property type="match status" value="1"/>
</dbReference>
<dbReference type="PANTHER" id="PTHR34703:SF1">
    <property type="entry name" value="ANTIPORTER SUBUNIT MNHG2-RELATED"/>
    <property type="match status" value="1"/>
</dbReference>
<dbReference type="Proteomes" id="UP000292039">
    <property type="component" value="Unassembled WGS sequence"/>
</dbReference>
<dbReference type="Proteomes" id="UP000078084">
    <property type="component" value="Unassembled WGS sequence"/>
</dbReference>
<feature type="transmembrane region" description="Helical" evidence="1">
    <location>
        <begin position="47"/>
        <end position="66"/>
    </location>
</feature>
<dbReference type="PATRIC" id="fig|206506.3.peg.1091"/>
<name>A0A171KU70_9BURK</name>
<proteinExistence type="predicted"/>
<dbReference type="EMBL" id="LBNE01000002">
    <property type="protein sequence ID" value="KKO72437.1"/>
    <property type="molecule type" value="Genomic_DNA"/>
</dbReference>
<reference evidence="2 4" key="1">
    <citation type="submission" date="2015-04" db="EMBL/GenBank/DDBJ databases">
        <title>Genome sequence of Kerstersia gyiorum CG1.</title>
        <authorList>
            <person name="Greninger A.L."/>
            <person name="Kozyreva V."/>
            <person name="Chaturvedi V."/>
        </authorList>
    </citation>
    <scope>NUCLEOTIDE SEQUENCE [LARGE SCALE GENOMIC DNA]</scope>
    <source>
        <strain evidence="2 4">CG1</strain>
    </source>
</reference>
<keyword evidence="1" id="KW-1133">Transmembrane helix</keyword>
<evidence type="ECO:0000313" key="5">
    <source>
        <dbReference type="Proteomes" id="UP000292039"/>
    </source>
</evidence>
<keyword evidence="1" id="KW-0812">Transmembrane</keyword>
<gene>
    <name evidence="2" type="ORF">AAV32_05080</name>
    <name evidence="3" type="ORF">EV679_1601</name>
</gene>
<dbReference type="GeneID" id="99726245"/>
<accession>A0A171KU70</accession>
<evidence type="ECO:0000313" key="2">
    <source>
        <dbReference type="EMBL" id="KKO72437.1"/>
    </source>
</evidence>
<evidence type="ECO:0000256" key="1">
    <source>
        <dbReference type="SAM" id="Phobius"/>
    </source>
</evidence>
<reference evidence="3 5" key="2">
    <citation type="submission" date="2019-02" db="EMBL/GenBank/DDBJ databases">
        <title>Genomic Encyclopedia of Type Strains, Phase IV (KMG-IV): sequencing the most valuable type-strain genomes for metagenomic binning, comparative biology and taxonomic classification.</title>
        <authorList>
            <person name="Goeker M."/>
        </authorList>
    </citation>
    <scope>NUCLEOTIDE SEQUENCE [LARGE SCALE GENOMIC DNA]</scope>
    <source>
        <strain evidence="3 5">DSM 16618</strain>
    </source>
</reference>
<protein>
    <submittedName>
        <fullName evidence="3">Multisubunit potassium/proton antiporter PhaG subunit</fullName>
    </submittedName>
</protein>
<dbReference type="OrthoDB" id="9813804at2"/>
<dbReference type="Pfam" id="PF03334">
    <property type="entry name" value="PhaG_MnhG_YufB"/>
    <property type="match status" value="1"/>
</dbReference>
<dbReference type="AlphaFoldDB" id="A0A171KU70"/>
<comment type="caution">
    <text evidence="2">The sequence shown here is derived from an EMBL/GenBank/DDBJ whole genome shotgun (WGS) entry which is preliminary data.</text>
</comment>
<dbReference type="PANTHER" id="PTHR34703">
    <property type="entry name" value="ANTIPORTER SUBUNIT MNHG2-RELATED"/>
    <property type="match status" value="1"/>
</dbReference>
<keyword evidence="4" id="KW-1185">Reference proteome</keyword>
<dbReference type="NCBIfam" id="NF009316">
    <property type="entry name" value="PRK12674.1-5"/>
    <property type="match status" value="1"/>
</dbReference>
<feature type="transmembrane region" description="Helical" evidence="1">
    <location>
        <begin position="78"/>
        <end position="98"/>
    </location>
</feature>
<keyword evidence="1" id="KW-0472">Membrane</keyword>
<evidence type="ECO:0000313" key="3">
    <source>
        <dbReference type="EMBL" id="RZS70204.1"/>
    </source>
</evidence>
<dbReference type="InterPro" id="IPR005133">
    <property type="entry name" value="PhaG_MnhG_YufB"/>
</dbReference>